<dbReference type="GO" id="GO:0008610">
    <property type="term" value="P:lipid biosynthetic process"/>
    <property type="evidence" value="ECO:0007669"/>
    <property type="project" value="InterPro"/>
</dbReference>
<feature type="transmembrane region" description="Helical" evidence="5">
    <location>
        <begin position="7"/>
        <end position="24"/>
    </location>
</feature>
<feature type="transmembrane region" description="Helical" evidence="5">
    <location>
        <begin position="30"/>
        <end position="49"/>
    </location>
</feature>
<protein>
    <recommendedName>
        <fullName evidence="6">Fatty acid hydroxylase domain-containing protein</fullName>
    </recommendedName>
</protein>
<evidence type="ECO:0000313" key="7">
    <source>
        <dbReference type="EMBL" id="GHD32249.1"/>
    </source>
</evidence>
<dbReference type="GO" id="GO:0016020">
    <property type="term" value="C:membrane"/>
    <property type="evidence" value="ECO:0007669"/>
    <property type="project" value="UniProtKB-SubCell"/>
</dbReference>
<dbReference type="InterPro" id="IPR050307">
    <property type="entry name" value="Sterol_Desaturase_Related"/>
</dbReference>
<accession>A0A918XHN6</accession>
<evidence type="ECO:0000256" key="4">
    <source>
        <dbReference type="ARBA" id="ARBA00023136"/>
    </source>
</evidence>
<evidence type="ECO:0000259" key="6">
    <source>
        <dbReference type="Pfam" id="PF04116"/>
    </source>
</evidence>
<comment type="caution">
    <text evidence="7">The sequence shown here is derived from an EMBL/GenBank/DDBJ whole genome shotgun (WGS) entry which is preliminary data.</text>
</comment>
<feature type="transmembrane region" description="Helical" evidence="5">
    <location>
        <begin position="166"/>
        <end position="195"/>
    </location>
</feature>
<dbReference type="EMBL" id="BMYM01000001">
    <property type="protein sequence ID" value="GHD32249.1"/>
    <property type="molecule type" value="Genomic_DNA"/>
</dbReference>
<evidence type="ECO:0000256" key="1">
    <source>
        <dbReference type="ARBA" id="ARBA00004370"/>
    </source>
</evidence>
<name>A0A918XHN6_9GAMM</name>
<reference evidence="7" key="1">
    <citation type="journal article" date="2014" name="Int. J. Syst. Evol. Microbiol.">
        <title>Complete genome sequence of Corynebacterium casei LMG S-19264T (=DSM 44701T), isolated from a smear-ripened cheese.</title>
        <authorList>
            <consortium name="US DOE Joint Genome Institute (JGI-PGF)"/>
            <person name="Walter F."/>
            <person name="Albersmeier A."/>
            <person name="Kalinowski J."/>
            <person name="Ruckert C."/>
        </authorList>
    </citation>
    <scope>NUCLEOTIDE SEQUENCE</scope>
    <source>
        <strain evidence="7">KCTC 23430</strain>
    </source>
</reference>
<dbReference type="Proteomes" id="UP000644693">
    <property type="component" value="Unassembled WGS sequence"/>
</dbReference>
<feature type="domain" description="Fatty acid hydroxylase" evidence="6">
    <location>
        <begin position="115"/>
        <end position="250"/>
    </location>
</feature>
<dbReference type="GO" id="GO:0016491">
    <property type="term" value="F:oxidoreductase activity"/>
    <property type="evidence" value="ECO:0007669"/>
    <property type="project" value="InterPro"/>
</dbReference>
<gene>
    <name evidence="7" type="ORF">GCM10007053_16160</name>
</gene>
<dbReference type="Pfam" id="PF04116">
    <property type="entry name" value="FA_hydroxylase"/>
    <property type="match status" value="1"/>
</dbReference>
<keyword evidence="4 5" id="KW-0472">Membrane</keyword>
<feature type="transmembrane region" description="Helical" evidence="5">
    <location>
        <begin position="110"/>
        <end position="128"/>
    </location>
</feature>
<keyword evidence="8" id="KW-1185">Reference proteome</keyword>
<keyword evidence="3 5" id="KW-1133">Transmembrane helix</keyword>
<dbReference type="AlphaFoldDB" id="A0A918XHN6"/>
<evidence type="ECO:0000256" key="2">
    <source>
        <dbReference type="ARBA" id="ARBA00022692"/>
    </source>
</evidence>
<reference evidence="7" key="2">
    <citation type="submission" date="2020-09" db="EMBL/GenBank/DDBJ databases">
        <authorList>
            <person name="Sun Q."/>
            <person name="Kim S."/>
        </authorList>
    </citation>
    <scope>NUCLEOTIDE SEQUENCE</scope>
    <source>
        <strain evidence="7">KCTC 23430</strain>
    </source>
</reference>
<organism evidence="7 8">
    <name type="scientific">Parahalioglobus pacificus</name>
    <dbReference type="NCBI Taxonomy" id="930806"/>
    <lineage>
        <taxon>Bacteria</taxon>
        <taxon>Pseudomonadati</taxon>
        <taxon>Pseudomonadota</taxon>
        <taxon>Gammaproteobacteria</taxon>
        <taxon>Cellvibrionales</taxon>
        <taxon>Halieaceae</taxon>
        <taxon>Parahalioglobus</taxon>
    </lineage>
</organism>
<dbReference type="PANTHER" id="PTHR11863">
    <property type="entry name" value="STEROL DESATURASE"/>
    <property type="match status" value="1"/>
</dbReference>
<keyword evidence="2 5" id="KW-0812">Transmembrane</keyword>
<dbReference type="GO" id="GO:0005506">
    <property type="term" value="F:iron ion binding"/>
    <property type="evidence" value="ECO:0007669"/>
    <property type="project" value="InterPro"/>
</dbReference>
<evidence type="ECO:0000313" key="8">
    <source>
        <dbReference type="Proteomes" id="UP000644693"/>
    </source>
</evidence>
<proteinExistence type="predicted"/>
<dbReference type="InterPro" id="IPR006694">
    <property type="entry name" value="Fatty_acid_hydroxylase"/>
</dbReference>
<evidence type="ECO:0000256" key="5">
    <source>
        <dbReference type="SAM" id="Phobius"/>
    </source>
</evidence>
<dbReference type="RefSeq" id="WP_189476974.1">
    <property type="nucleotide sequence ID" value="NZ_BMYM01000001.1"/>
</dbReference>
<sequence length="288" mass="32649">MRTVIKYGLQPTLLILVLAIWYFSDNPGMAFLATGFFIPTLLTLLERWVPGRPEWKQPLSYSGVLAVVFIVTFLFTGTIVEPIYQETVNPMLTELRTTLGFDLWPHNWPVLAQVFLAFFMSEFIWYWIHRAEHRWHWAWRTTGHGAHHAFKNLAALNAGANHPLELLLVLSLPAAIIELLFGAGEVIVGSILLVLTQALLAHSNLDLNTRGIGWLFTVNRHHIHHHSTVLSESNTNYGCAAIVWDRLFGTFSDAATEETGTGPSQPGWWRLFIMPWREPSDTQVSPSK</sequence>
<comment type="subcellular location">
    <subcellularLocation>
        <location evidence="1">Membrane</location>
    </subcellularLocation>
</comment>
<feature type="transmembrane region" description="Helical" evidence="5">
    <location>
        <begin position="61"/>
        <end position="84"/>
    </location>
</feature>
<evidence type="ECO:0000256" key="3">
    <source>
        <dbReference type="ARBA" id="ARBA00022989"/>
    </source>
</evidence>